<evidence type="ECO:0008006" key="4">
    <source>
        <dbReference type="Google" id="ProtNLM"/>
    </source>
</evidence>
<feature type="compositionally biased region" description="Basic residues" evidence="1">
    <location>
        <begin position="294"/>
        <end position="305"/>
    </location>
</feature>
<name>A0AAJ0CV68_9HYPO</name>
<dbReference type="EMBL" id="JASWJB010000036">
    <property type="protein sequence ID" value="KAK2608558.1"/>
    <property type="molecule type" value="Genomic_DNA"/>
</dbReference>
<evidence type="ECO:0000313" key="3">
    <source>
        <dbReference type="Proteomes" id="UP001251528"/>
    </source>
</evidence>
<gene>
    <name evidence="2" type="ORF">QQS21_002905</name>
</gene>
<evidence type="ECO:0000313" key="2">
    <source>
        <dbReference type="EMBL" id="KAK2608558.1"/>
    </source>
</evidence>
<dbReference type="SUPFAM" id="SSF53474">
    <property type="entry name" value="alpha/beta-Hydrolases"/>
    <property type="match status" value="1"/>
</dbReference>
<dbReference type="PANTHER" id="PTHR42103:SF2">
    <property type="entry name" value="AB HYDROLASE-1 DOMAIN-CONTAINING PROTEIN"/>
    <property type="match status" value="1"/>
</dbReference>
<proteinExistence type="predicted"/>
<dbReference type="Gene3D" id="3.40.50.1820">
    <property type="entry name" value="alpha/beta hydrolase"/>
    <property type="match status" value="2"/>
</dbReference>
<feature type="compositionally biased region" description="Basic and acidic residues" evidence="1">
    <location>
        <begin position="319"/>
        <end position="345"/>
    </location>
</feature>
<comment type="caution">
    <text evidence="2">The sequence shown here is derived from an EMBL/GenBank/DDBJ whole genome shotgun (WGS) entry which is preliminary data.</text>
</comment>
<dbReference type="AlphaFoldDB" id="A0AAJ0CV68"/>
<organism evidence="2 3">
    <name type="scientific">Conoideocrella luteorostrata</name>
    <dbReference type="NCBI Taxonomy" id="1105319"/>
    <lineage>
        <taxon>Eukaryota</taxon>
        <taxon>Fungi</taxon>
        <taxon>Dikarya</taxon>
        <taxon>Ascomycota</taxon>
        <taxon>Pezizomycotina</taxon>
        <taxon>Sordariomycetes</taxon>
        <taxon>Hypocreomycetidae</taxon>
        <taxon>Hypocreales</taxon>
        <taxon>Clavicipitaceae</taxon>
        <taxon>Conoideocrella</taxon>
    </lineage>
</organism>
<dbReference type="PANTHER" id="PTHR42103">
    <property type="entry name" value="ALPHA/BETA-HYDROLASES SUPERFAMILY PROTEIN"/>
    <property type="match status" value="1"/>
</dbReference>
<feature type="compositionally biased region" description="Basic and acidic residues" evidence="1">
    <location>
        <begin position="255"/>
        <end position="271"/>
    </location>
</feature>
<feature type="region of interest" description="Disordered" evidence="1">
    <location>
        <begin position="237"/>
        <end position="273"/>
    </location>
</feature>
<reference evidence="2" key="1">
    <citation type="submission" date="2023-06" db="EMBL/GenBank/DDBJ databases">
        <title>Conoideocrella luteorostrata (Hypocreales: Clavicipitaceae), a potential biocontrol fungus for elongate hemlock scale in United States Christmas tree production areas.</title>
        <authorList>
            <person name="Barrett H."/>
            <person name="Lovett B."/>
            <person name="Macias A.M."/>
            <person name="Stajich J.E."/>
            <person name="Kasson M.T."/>
        </authorList>
    </citation>
    <scope>NUCLEOTIDE SEQUENCE</scope>
    <source>
        <strain evidence="2">ARSEF 14590</strain>
    </source>
</reference>
<dbReference type="Proteomes" id="UP001251528">
    <property type="component" value="Unassembled WGS sequence"/>
</dbReference>
<accession>A0AAJ0CV68</accession>
<dbReference type="InterPro" id="IPR029058">
    <property type="entry name" value="AB_hydrolase_fold"/>
</dbReference>
<evidence type="ECO:0000256" key="1">
    <source>
        <dbReference type="SAM" id="MobiDB-lite"/>
    </source>
</evidence>
<protein>
    <recommendedName>
        <fullName evidence="4">Prolyl oligopeptidase</fullName>
    </recommendedName>
</protein>
<sequence length="471" mass="51491">MLPESTLSFTIPSIHDGTTLDCRVYHPVSLTATNPKAPPWRKHAAVVAHPYAPMGGCYDDPTLESVAARLLRAGYLVGTFNFRGAGHSAGRTSWTAKPERDDYASVVGFMAHYIHFLDPFGPHAAALAERQQAAAAAAAARRDNDADTVTKTTTTVLTDNRTPQNSSIPTSNESPVFLMGGYSYGAMVTTQLPPIEDILTLFISPDADSNAAQIRVRAQNLAEQQNLILGSMRAATKQIRNPHSPTKRPTGVRIGGDEGDRSPRKSHDSFGRRSFSLDAEDKLRRGVHEFVAKRKAKHHGHHHLHWPQGRPVSGPESDGVSRRSRSLERSEPESPEKHVKTAIKPEPEKLPVITDFQRPRPAYILVSPLQGLVTHLVTMSLFPSRHMKHDDAAEEKLTTCPTLAVFGDDDVFVPAGKLRAWTTKLSGLEGSRFMGYEVAGAGHFWAEEGVLHAMTGRVDTFAGDLIKSMEG</sequence>
<keyword evidence="3" id="KW-1185">Reference proteome</keyword>
<feature type="region of interest" description="Disordered" evidence="1">
    <location>
        <begin position="294"/>
        <end position="345"/>
    </location>
</feature>